<accession>A0A6J5NX88</accession>
<proteinExistence type="predicted"/>
<evidence type="ECO:0000313" key="1">
    <source>
        <dbReference type="EMBL" id="CAB4162216.1"/>
    </source>
</evidence>
<protein>
    <submittedName>
        <fullName evidence="1">Uncharacterized protein</fullName>
    </submittedName>
</protein>
<dbReference type="EMBL" id="LR796735">
    <property type="protein sequence ID" value="CAB4162216.1"/>
    <property type="molecule type" value="Genomic_DNA"/>
</dbReference>
<sequence length="67" mass="7704">MQFNELKAILDKSKKSSVNDEELHIVFEAYNLLFPTQKKAFTKCVSCVRDTLSTVTKNLELLEKILV</sequence>
<name>A0A6J5NX88_9CAUD</name>
<organism evidence="1">
    <name type="scientific">uncultured Caudovirales phage</name>
    <dbReference type="NCBI Taxonomy" id="2100421"/>
    <lineage>
        <taxon>Viruses</taxon>
        <taxon>Duplodnaviria</taxon>
        <taxon>Heunggongvirae</taxon>
        <taxon>Uroviricota</taxon>
        <taxon>Caudoviricetes</taxon>
        <taxon>Peduoviridae</taxon>
        <taxon>Maltschvirus</taxon>
        <taxon>Maltschvirus maltsch</taxon>
    </lineage>
</organism>
<reference evidence="1" key="1">
    <citation type="submission" date="2020-04" db="EMBL/GenBank/DDBJ databases">
        <authorList>
            <person name="Chiriac C."/>
            <person name="Salcher M."/>
            <person name="Ghai R."/>
            <person name="Kavagutti S V."/>
        </authorList>
    </citation>
    <scope>NUCLEOTIDE SEQUENCE</scope>
</reference>
<gene>
    <name evidence="1" type="ORF">UFOVP782_20</name>
</gene>